<dbReference type="Proteomes" id="UP000469734">
    <property type="component" value="Unassembled WGS sequence"/>
</dbReference>
<dbReference type="RefSeq" id="WP_161051032.1">
    <property type="nucleotide sequence ID" value="NZ_WWCR01000018.1"/>
</dbReference>
<evidence type="ECO:0000313" key="4">
    <source>
        <dbReference type="Proteomes" id="UP000469734"/>
    </source>
</evidence>
<reference evidence="3 4" key="1">
    <citation type="submission" date="2019-12" db="EMBL/GenBank/DDBJ databases">
        <title>Novel species isolated from a subtropical stream in China.</title>
        <authorList>
            <person name="Lu H."/>
        </authorList>
    </citation>
    <scope>NUCLEOTIDE SEQUENCE [LARGE SCALE GENOMIC DNA]</scope>
    <source>
        <strain evidence="3 4">FT134W</strain>
    </source>
</reference>
<dbReference type="SUPFAM" id="SSF53756">
    <property type="entry name" value="UDP-Glycosyltransferase/glycogen phosphorylase"/>
    <property type="match status" value="1"/>
</dbReference>
<evidence type="ECO:0000259" key="1">
    <source>
        <dbReference type="Pfam" id="PF00534"/>
    </source>
</evidence>
<organism evidence="3 4">
    <name type="scientific">Duganella margarita</name>
    <dbReference type="NCBI Taxonomy" id="2692170"/>
    <lineage>
        <taxon>Bacteria</taxon>
        <taxon>Pseudomonadati</taxon>
        <taxon>Pseudomonadota</taxon>
        <taxon>Betaproteobacteria</taxon>
        <taxon>Burkholderiales</taxon>
        <taxon>Oxalobacteraceae</taxon>
        <taxon>Telluria group</taxon>
        <taxon>Duganella</taxon>
    </lineage>
</organism>
<dbReference type="PANTHER" id="PTHR45947:SF13">
    <property type="entry name" value="TRANSFERASE"/>
    <property type="match status" value="1"/>
</dbReference>
<dbReference type="InterPro" id="IPR050194">
    <property type="entry name" value="Glycosyltransferase_grp1"/>
</dbReference>
<protein>
    <submittedName>
        <fullName evidence="3">Glycosyltransferase</fullName>
    </submittedName>
</protein>
<dbReference type="GO" id="GO:0016757">
    <property type="term" value="F:glycosyltransferase activity"/>
    <property type="evidence" value="ECO:0007669"/>
    <property type="project" value="InterPro"/>
</dbReference>
<keyword evidence="3" id="KW-0808">Transferase</keyword>
<dbReference type="InterPro" id="IPR028098">
    <property type="entry name" value="Glyco_trans_4-like_N"/>
</dbReference>
<gene>
    <name evidence="3" type="ORF">GTP56_17485</name>
</gene>
<dbReference type="EMBL" id="WWCR01000018">
    <property type="protein sequence ID" value="MYM73979.1"/>
    <property type="molecule type" value="Genomic_DNA"/>
</dbReference>
<dbReference type="CDD" id="cd03801">
    <property type="entry name" value="GT4_PimA-like"/>
    <property type="match status" value="1"/>
</dbReference>
<proteinExistence type="predicted"/>
<name>A0A7X4H489_9BURK</name>
<evidence type="ECO:0000259" key="2">
    <source>
        <dbReference type="Pfam" id="PF13439"/>
    </source>
</evidence>
<dbReference type="Gene3D" id="3.40.50.2000">
    <property type="entry name" value="Glycogen Phosphorylase B"/>
    <property type="match status" value="2"/>
</dbReference>
<dbReference type="Pfam" id="PF13439">
    <property type="entry name" value="Glyco_transf_4"/>
    <property type="match status" value="1"/>
</dbReference>
<accession>A0A7X4H489</accession>
<dbReference type="PANTHER" id="PTHR45947">
    <property type="entry name" value="SULFOQUINOVOSYL TRANSFERASE SQD2"/>
    <property type="match status" value="1"/>
</dbReference>
<dbReference type="Pfam" id="PF00534">
    <property type="entry name" value="Glycos_transf_1"/>
    <property type="match status" value="1"/>
</dbReference>
<feature type="domain" description="Glycosyltransferase subfamily 4-like N-terminal" evidence="2">
    <location>
        <begin position="22"/>
        <end position="208"/>
    </location>
</feature>
<evidence type="ECO:0000313" key="3">
    <source>
        <dbReference type="EMBL" id="MYM73979.1"/>
    </source>
</evidence>
<sequence>MNGATGVPLRVLVVHNRYRVRGGEDVVAEAEAALLREHGVEVRMYLRDNQELGQLSPLAAAAGALWSERSASEIDRLCAQWAPDLLHFHNTFPLISAAPYWHAARRRLPVVQTLHNFRLLCPQGTLQRHGAPCRACIGRVPWRAALHGCYHDSPAQSGVAASALQLHRMLGTYRHRIQAYITPSKFSRELYIAGGLPAARLHVKPHFIADDGQCPTPDQPRGGGLYVGRLSGEKGVAVLLRAMTYLGGQAAALRLAGDGPLAPLVQQRAPGAWLGRLSAEEVRAHMRRARFLVAPSTCLETFGLAVIEAFANGLPVIASNHGGLGELVRDGVTGLLVTPGDAADLAQKIRWALQHPQTMARMGDAARAHYLQHYTPAHNFRQLCAIYRAVLPHSTGENDAPFTPTRAAHTD</sequence>
<dbReference type="InterPro" id="IPR001296">
    <property type="entry name" value="Glyco_trans_1"/>
</dbReference>
<feature type="domain" description="Glycosyl transferase family 1" evidence="1">
    <location>
        <begin position="225"/>
        <end position="368"/>
    </location>
</feature>
<comment type="caution">
    <text evidence="3">The sequence shown here is derived from an EMBL/GenBank/DDBJ whole genome shotgun (WGS) entry which is preliminary data.</text>
</comment>
<dbReference type="AlphaFoldDB" id="A0A7X4H489"/>